<feature type="domain" description="DHFR" evidence="10">
    <location>
        <begin position="27"/>
        <end position="184"/>
    </location>
</feature>
<gene>
    <name evidence="11" type="primary">folA</name>
    <name evidence="11" type="ORF">NCTC10295_01984</name>
</gene>
<name>A0A378UIL3_BERDE</name>
<proteinExistence type="inferred from homology"/>
<keyword evidence="5 8" id="KW-0521">NADP</keyword>
<comment type="similarity">
    <text evidence="2 8 9">Belongs to the dihydrofolate reductase family.</text>
</comment>
<dbReference type="InterPro" id="IPR001796">
    <property type="entry name" value="DHFR_dom"/>
</dbReference>
<evidence type="ECO:0000256" key="6">
    <source>
        <dbReference type="ARBA" id="ARBA00023002"/>
    </source>
</evidence>
<reference evidence="11 12" key="1">
    <citation type="submission" date="2018-06" db="EMBL/GenBank/DDBJ databases">
        <authorList>
            <consortium name="Pathogen Informatics"/>
            <person name="Doyle S."/>
        </authorList>
    </citation>
    <scope>NUCLEOTIDE SEQUENCE [LARGE SCALE GENOMIC DNA]</scope>
    <source>
        <strain evidence="11 12">NCTC10295</strain>
    </source>
</reference>
<dbReference type="GO" id="GO:0046452">
    <property type="term" value="P:dihydrofolate metabolic process"/>
    <property type="evidence" value="ECO:0007669"/>
    <property type="project" value="TreeGrafter"/>
</dbReference>
<dbReference type="EC" id="1.5.1.3" evidence="3 8"/>
<evidence type="ECO:0000313" key="12">
    <source>
        <dbReference type="Proteomes" id="UP000254651"/>
    </source>
</evidence>
<dbReference type="GO" id="GO:0005829">
    <property type="term" value="C:cytosol"/>
    <property type="evidence" value="ECO:0007669"/>
    <property type="project" value="TreeGrafter"/>
</dbReference>
<dbReference type="Proteomes" id="UP000254651">
    <property type="component" value="Unassembled WGS sequence"/>
</dbReference>
<dbReference type="InterPro" id="IPR012259">
    <property type="entry name" value="DHFR"/>
</dbReference>
<comment type="catalytic activity">
    <reaction evidence="8">
        <text>(6S)-5,6,7,8-tetrahydrofolate + NADP(+) = 7,8-dihydrofolate + NADPH + H(+)</text>
        <dbReference type="Rhea" id="RHEA:15009"/>
        <dbReference type="ChEBI" id="CHEBI:15378"/>
        <dbReference type="ChEBI" id="CHEBI:57451"/>
        <dbReference type="ChEBI" id="CHEBI:57453"/>
        <dbReference type="ChEBI" id="CHEBI:57783"/>
        <dbReference type="ChEBI" id="CHEBI:58349"/>
        <dbReference type="EC" id="1.5.1.3"/>
    </reaction>
</comment>
<dbReference type="AlphaFoldDB" id="A0A378UIL3"/>
<dbReference type="GO" id="GO:0046655">
    <property type="term" value="P:folic acid metabolic process"/>
    <property type="evidence" value="ECO:0007669"/>
    <property type="project" value="TreeGrafter"/>
</dbReference>
<keyword evidence="4 8" id="KW-0554">One-carbon metabolism</keyword>
<dbReference type="Pfam" id="PF00186">
    <property type="entry name" value="DHFR_1"/>
    <property type="match status" value="1"/>
</dbReference>
<evidence type="ECO:0000256" key="3">
    <source>
        <dbReference type="ARBA" id="ARBA00012856"/>
    </source>
</evidence>
<dbReference type="UniPathway" id="UPA00077">
    <property type="reaction ID" value="UER00158"/>
</dbReference>
<dbReference type="PROSITE" id="PS00075">
    <property type="entry name" value="DHFR_1"/>
    <property type="match status" value="1"/>
</dbReference>
<comment type="function">
    <text evidence="7 8">Key enzyme in folate metabolism. Catalyzes an essential reaction for de novo glycine and purine synthesis, and for DNA precursor synthesis.</text>
</comment>
<evidence type="ECO:0000256" key="9">
    <source>
        <dbReference type="RuleBase" id="RU004474"/>
    </source>
</evidence>
<dbReference type="EMBL" id="UGQS01000002">
    <property type="protein sequence ID" value="STZ77176.1"/>
    <property type="molecule type" value="Genomic_DNA"/>
</dbReference>
<dbReference type="PRINTS" id="PR00070">
    <property type="entry name" value="DHFR"/>
</dbReference>
<protein>
    <recommendedName>
        <fullName evidence="3 8">Dihydrofolate reductase</fullName>
        <ecNumber evidence="3 8">1.5.1.3</ecNumber>
    </recommendedName>
</protein>
<dbReference type="GO" id="GO:0070401">
    <property type="term" value="F:NADP+ binding"/>
    <property type="evidence" value="ECO:0007669"/>
    <property type="project" value="UniProtKB-ARBA"/>
</dbReference>
<dbReference type="GO" id="GO:0046654">
    <property type="term" value="P:tetrahydrofolate biosynthetic process"/>
    <property type="evidence" value="ECO:0007669"/>
    <property type="project" value="UniProtKB-UniPathway"/>
</dbReference>
<evidence type="ECO:0000256" key="7">
    <source>
        <dbReference type="ARBA" id="ARBA00025067"/>
    </source>
</evidence>
<sequence>MPPHYRSRAICYTIRLSEPDAKHTMQHITLIAAYAAERCIGSQNTIPWHIPEDFAFFKAYTLGKPVVMGRKTWESLPRKPLPGRRNIVISRNPDYVAEGAETVSGLNEALALCRDAEEIIIMGGAQIYAQALPLATDLRLTEIELSVAGDAFFPELDAAQWQPVSRETHTSAKGPLYSFVHYSRRT</sequence>
<evidence type="ECO:0000256" key="4">
    <source>
        <dbReference type="ARBA" id="ARBA00022563"/>
    </source>
</evidence>
<evidence type="ECO:0000256" key="8">
    <source>
        <dbReference type="PIRNR" id="PIRNR000194"/>
    </source>
</evidence>
<dbReference type="PANTHER" id="PTHR48069">
    <property type="entry name" value="DIHYDROFOLATE REDUCTASE"/>
    <property type="match status" value="1"/>
</dbReference>
<evidence type="ECO:0000256" key="5">
    <source>
        <dbReference type="ARBA" id="ARBA00022857"/>
    </source>
</evidence>
<accession>A0A378UIL3</accession>
<dbReference type="InterPro" id="IPR024072">
    <property type="entry name" value="DHFR-like_dom_sf"/>
</dbReference>
<keyword evidence="12" id="KW-1185">Reference proteome</keyword>
<evidence type="ECO:0000256" key="2">
    <source>
        <dbReference type="ARBA" id="ARBA00009539"/>
    </source>
</evidence>
<keyword evidence="6 8" id="KW-0560">Oxidoreductase</keyword>
<dbReference type="GO" id="GO:0006730">
    <property type="term" value="P:one-carbon metabolic process"/>
    <property type="evidence" value="ECO:0007669"/>
    <property type="project" value="UniProtKB-KW"/>
</dbReference>
<organism evidence="11 12">
    <name type="scientific">Bergeriella denitrificans</name>
    <name type="common">Neisseria denitrificans</name>
    <dbReference type="NCBI Taxonomy" id="494"/>
    <lineage>
        <taxon>Bacteria</taxon>
        <taxon>Pseudomonadati</taxon>
        <taxon>Pseudomonadota</taxon>
        <taxon>Betaproteobacteria</taxon>
        <taxon>Neisseriales</taxon>
        <taxon>Neisseriaceae</taxon>
        <taxon>Bergeriella</taxon>
    </lineage>
</organism>
<dbReference type="SUPFAM" id="SSF53597">
    <property type="entry name" value="Dihydrofolate reductase-like"/>
    <property type="match status" value="1"/>
</dbReference>
<dbReference type="PANTHER" id="PTHR48069:SF3">
    <property type="entry name" value="DIHYDROFOLATE REDUCTASE"/>
    <property type="match status" value="1"/>
</dbReference>
<evidence type="ECO:0000259" key="10">
    <source>
        <dbReference type="PROSITE" id="PS51330"/>
    </source>
</evidence>
<dbReference type="Gene3D" id="3.40.430.10">
    <property type="entry name" value="Dihydrofolate Reductase, subunit A"/>
    <property type="match status" value="1"/>
</dbReference>
<dbReference type="InterPro" id="IPR017925">
    <property type="entry name" value="DHFR_CS"/>
</dbReference>
<dbReference type="PIRSF" id="PIRSF000194">
    <property type="entry name" value="DHFR"/>
    <property type="match status" value="1"/>
</dbReference>
<evidence type="ECO:0000313" key="11">
    <source>
        <dbReference type="EMBL" id="STZ77176.1"/>
    </source>
</evidence>
<dbReference type="FunFam" id="3.40.430.10:FF:000001">
    <property type="entry name" value="Dihydrofolate reductase"/>
    <property type="match status" value="1"/>
</dbReference>
<dbReference type="GO" id="GO:0004146">
    <property type="term" value="F:dihydrofolate reductase activity"/>
    <property type="evidence" value="ECO:0007669"/>
    <property type="project" value="UniProtKB-EC"/>
</dbReference>
<comment type="pathway">
    <text evidence="1 8">Cofactor biosynthesis; tetrahydrofolate biosynthesis; 5,6,7,8-tetrahydrofolate from 7,8-dihydrofolate: step 1/1.</text>
</comment>
<dbReference type="PROSITE" id="PS51330">
    <property type="entry name" value="DHFR_2"/>
    <property type="match status" value="1"/>
</dbReference>
<dbReference type="CDD" id="cd00209">
    <property type="entry name" value="DHFR"/>
    <property type="match status" value="1"/>
</dbReference>
<evidence type="ECO:0000256" key="1">
    <source>
        <dbReference type="ARBA" id="ARBA00004903"/>
    </source>
</evidence>